<feature type="signal peptide" evidence="1">
    <location>
        <begin position="1"/>
        <end position="20"/>
    </location>
</feature>
<dbReference type="Gene3D" id="3.50.70.10">
    <property type="match status" value="1"/>
</dbReference>
<accession>A0ABP9FDJ9</accession>
<evidence type="ECO:0000313" key="4">
    <source>
        <dbReference type="Proteomes" id="UP001499988"/>
    </source>
</evidence>
<name>A0ABP9FDJ9_9GAMM</name>
<dbReference type="GO" id="GO:0016853">
    <property type="term" value="F:isomerase activity"/>
    <property type="evidence" value="ECO:0007669"/>
    <property type="project" value="UniProtKB-KW"/>
</dbReference>
<keyword evidence="3" id="KW-0413">Isomerase</keyword>
<evidence type="ECO:0000256" key="1">
    <source>
        <dbReference type="SAM" id="SignalP"/>
    </source>
</evidence>
<dbReference type="Pfam" id="PF16036">
    <property type="entry name" value="Chalcone_3"/>
    <property type="match status" value="1"/>
</dbReference>
<gene>
    <name evidence="3" type="ORF">GCM10023333_33860</name>
</gene>
<dbReference type="Proteomes" id="UP001499988">
    <property type="component" value="Unassembled WGS sequence"/>
</dbReference>
<sequence length="186" mass="20160">MKKIISVLALIGAIVLPAQANTVSGVDLAPSIKIQGQSLNYYGAGVRSKFFMKLYVGSLYAQQAELNAANVLTSEQLSAVRLNIISSMITSDRMVDTIIEGFETASNGNLAPLQQRLDTFLAVFDEAVEIGDQFTMVSIPGVGLEAYKNGKLLTLIEGDDFRRTLFAIWLGDKPADKKLKQAMLGK</sequence>
<dbReference type="InterPro" id="IPR016087">
    <property type="entry name" value="Chalcone_isomerase"/>
</dbReference>
<keyword evidence="4" id="KW-1185">Reference proteome</keyword>
<feature type="chain" id="PRO_5047283542" evidence="1">
    <location>
        <begin position="21"/>
        <end position="186"/>
    </location>
</feature>
<comment type="caution">
    <text evidence="3">The sequence shown here is derived from an EMBL/GenBank/DDBJ whole genome shotgun (WGS) entry which is preliminary data.</text>
</comment>
<evidence type="ECO:0000313" key="3">
    <source>
        <dbReference type="EMBL" id="GAA4897775.1"/>
    </source>
</evidence>
<protein>
    <submittedName>
        <fullName evidence="3">Chalcone isomerase family protein</fullName>
    </submittedName>
</protein>
<dbReference type="InterPro" id="IPR016088">
    <property type="entry name" value="Chalcone_isomerase_3-sand"/>
</dbReference>
<dbReference type="SUPFAM" id="SSF54626">
    <property type="entry name" value="Chalcone isomerase"/>
    <property type="match status" value="1"/>
</dbReference>
<dbReference type="InterPro" id="IPR036298">
    <property type="entry name" value="Chalcone_isomerase_sf"/>
</dbReference>
<feature type="domain" description="Chalcone isomerase" evidence="2">
    <location>
        <begin position="20"/>
        <end position="185"/>
    </location>
</feature>
<dbReference type="RefSeq" id="WP_345336651.1">
    <property type="nucleotide sequence ID" value="NZ_BAABJZ010000099.1"/>
</dbReference>
<keyword evidence="1" id="KW-0732">Signal</keyword>
<evidence type="ECO:0000259" key="2">
    <source>
        <dbReference type="Pfam" id="PF16036"/>
    </source>
</evidence>
<reference evidence="4" key="1">
    <citation type="journal article" date="2019" name="Int. J. Syst. Evol. Microbiol.">
        <title>The Global Catalogue of Microorganisms (GCM) 10K type strain sequencing project: providing services to taxonomists for standard genome sequencing and annotation.</title>
        <authorList>
            <consortium name="The Broad Institute Genomics Platform"/>
            <consortium name="The Broad Institute Genome Sequencing Center for Infectious Disease"/>
            <person name="Wu L."/>
            <person name="Ma J."/>
        </authorList>
    </citation>
    <scope>NUCLEOTIDE SEQUENCE [LARGE SCALE GENOMIC DNA]</scope>
    <source>
        <strain evidence="4">JCM 18401</strain>
    </source>
</reference>
<dbReference type="EMBL" id="BAABJZ010000099">
    <property type="protein sequence ID" value="GAA4897775.1"/>
    <property type="molecule type" value="Genomic_DNA"/>
</dbReference>
<organism evidence="3 4">
    <name type="scientific">Ferrimonas pelagia</name>
    <dbReference type="NCBI Taxonomy" id="1177826"/>
    <lineage>
        <taxon>Bacteria</taxon>
        <taxon>Pseudomonadati</taxon>
        <taxon>Pseudomonadota</taxon>
        <taxon>Gammaproteobacteria</taxon>
        <taxon>Alteromonadales</taxon>
        <taxon>Ferrimonadaceae</taxon>
        <taxon>Ferrimonas</taxon>
    </lineage>
</organism>
<proteinExistence type="predicted"/>